<dbReference type="GO" id="GO:0006289">
    <property type="term" value="P:nucleotide-excision repair"/>
    <property type="evidence" value="ECO:0007669"/>
    <property type="project" value="InterPro"/>
</dbReference>
<feature type="domain" description="GIY-YIG" evidence="7">
    <location>
        <begin position="14"/>
        <end position="93"/>
    </location>
</feature>
<dbReference type="Pfam" id="PF02151">
    <property type="entry name" value="UVR"/>
    <property type="match status" value="1"/>
</dbReference>
<dbReference type="SUPFAM" id="SSF82771">
    <property type="entry name" value="GIY-YIG endonuclease"/>
    <property type="match status" value="1"/>
</dbReference>
<dbReference type="FunFam" id="3.40.1440.10:FF:000001">
    <property type="entry name" value="UvrABC system protein C"/>
    <property type="match status" value="1"/>
</dbReference>
<dbReference type="PROSITE" id="PS50164">
    <property type="entry name" value="GIY_YIG"/>
    <property type="match status" value="1"/>
</dbReference>
<keyword evidence="1" id="KW-0963">Cytoplasm</keyword>
<accession>A0A1S8SAP5</accession>
<comment type="caution">
    <text evidence="8">The sequence shown here is derived from an EMBL/GenBank/DDBJ whole genome shotgun (WGS) entry which is preliminary data.</text>
</comment>
<evidence type="ECO:0000256" key="3">
    <source>
        <dbReference type="ARBA" id="ARBA00022769"/>
    </source>
</evidence>
<evidence type="ECO:0000259" key="6">
    <source>
        <dbReference type="PROSITE" id="PS50151"/>
    </source>
</evidence>
<dbReference type="InterPro" id="IPR047296">
    <property type="entry name" value="GIY-YIG_UvrC_Cho"/>
</dbReference>
<keyword evidence="3" id="KW-0228">DNA excision</keyword>
<evidence type="ECO:0000256" key="4">
    <source>
        <dbReference type="ARBA" id="ARBA00022881"/>
    </source>
</evidence>
<dbReference type="InterPro" id="IPR050066">
    <property type="entry name" value="UvrABC_protein_C"/>
</dbReference>
<dbReference type="InterPro" id="IPR000305">
    <property type="entry name" value="GIY-YIG_endonuc"/>
</dbReference>
<dbReference type="Proteomes" id="UP000190973">
    <property type="component" value="Unassembled WGS sequence"/>
</dbReference>
<evidence type="ECO:0000256" key="2">
    <source>
        <dbReference type="ARBA" id="ARBA00022763"/>
    </source>
</evidence>
<proteinExistence type="predicted"/>
<evidence type="ECO:0000256" key="1">
    <source>
        <dbReference type="ARBA" id="ARBA00022490"/>
    </source>
</evidence>
<dbReference type="EMBL" id="LZZI01000022">
    <property type="protein sequence ID" value="OOM62523.1"/>
    <property type="molecule type" value="Genomic_DNA"/>
</dbReference>
<dbReference type="CDD" id="cd10434">
    <property type="entry name" value="GIY-YIG_UvrC_Cho"/>
    <property type="match status" value="1"/>
</dbReference>
<dbReference type="SMART" id="SM00465">
    <property type="entry name" value="GIYc"/>
    <property type="match status" value="1"/>
</dbReference>
<organism evidence="8 9">
    <name type="scientific">Clostridium beijerinckii</name>
    <name type="common">Clostridium MP</name>
    <dbReference type="NCBI Taxonomy" id="1520"/>
    <lineage>
        <taxon>Bacteria</taxon>
        <taxon>Bacillati</taxon>
        <taxon>Bacillota</taxon>
        <taxon>Clostridia</taxon>
        <taxon>Eubacteriales</taxon>
        <taxon>Clostridiaceae</taxon>
        <taxon>Clostridium</taxon>
    </lineage>
</organism>
<evidence type="ECO:0000313" key="9">
    <source>
        <dbReference type="Proteomes" id="UP000190973"/>
    </source>
</evidence>
<dbReference type="SUPFAM" id="SSF46600">
    <property type="entry name" value="C-terminal UvrC-binding domain of UvrB"/>
    <property type="match status" value="1"/>
</dbReference>
<dbReference type="Pfam" id="PF01541">
    <property type="entry name" value="GIY-YIG"/>
    <property type="match status" value="1"/>
</dbReference>
<dbReference type="PROSITE" id="PS50151">
    <property type="entry name" value="UVR"/>
    <property type="match status" value="1"/>
</dbReference>
<dbReference type="PANTHER" id="PTHR30562">
    <property type="entry name" value="UVRC/OXIDOREDUCTASE"/>
    <property type="match status" value="1"/>
</dbReference>
<feature type="domain" description="UVR" evidence="6">
    <location>
        <begin position="201"/>
        <end position="236"/>
    </location>
</feature>
<dbReference type="AlphaFoldDB" id="A0A1S8SAP5"/>
<dbReference type="GO" id="GO:0004518">
    <property type="term" value="F:nuclease activity"/>
    <property type="evidence" value="ECO:0007669"/>
    <property type="project" value="UniProtKB-KW"/>
</dbReference>
<dbReference type="PANTHER" id="PTHR30562:SF1">
    <property type="entry name" value="UVRABC SYSTEM PROTEIN C"/>
    <property type="match status" value="1"/>
</dbReference>
<reference evidence="8 9" key="1">
    <citation type="submission" date="2016-05" db="EMBL/GenBank/DDBJ databases">
        <title>Microbial solvent formation.</title>
        <authorList>
            <person name="Poehlein A."/>
            <person name="Montoya Solano J.D."/>
            <person name="Flitsch S."/>
            <person name="Krabben P."/>
            <person name="Duerre P."/>
            <person name="Daniel R."/>
        </authorList>
    </citation>
    <scope>NUCLEOTIDE SEQUENCE [LARGE SCALE GENOMIC DNA]</scope>
    <source>
        <strain evidence="8 9">DSM 53</strain>
    </source>
</reference>
<evidence type="ECO:0000313" key="8">
    <source>
        <dbReference type="EMBL" id="OOM62523.1"/>
    </source>
</evidence>
<dbReference type="Gene3D" id="3.40.1440.10">
    <property type="entry name" value="GIY-YIG endonuclease"/>
    <property type="match status" value="1"/>
</dbReference>
<dbReference type="InterPro" id="IPR036876">
    <property type="entry name" value="UVR_dom_sf"/>
</dbReference>
<protein>
    <submittedName>
        <fullName evidence="8">UvrABC system protein C</fullName>
    </submittedName>
</protein>
<evidence type="ECO:0000256" key="5">
    <source>
        <dbReference type="ARBA" id="ARBA00023204"/>
    </source>
</evidence>
<name>A0A1S8SAP5_CLOBE</name>
<keyword evidence="5" id="KW-0234">DNA repair</keyword>
<sequence>MDMDLKEKVKKLPSSPGVYLMKDSLNNVIYVGKSKNLKSRVGSYFINSKSHSPKILKLVQNLKDFEYKITDTEFEAFLLECELIKKIKPAYNRLMKNPKSYSYIKIVLNEKYPNIEISHESNEMDGNIYFGPYSRKNIVEKGLYGLKEYCKIQCSNNQRKTSSCFNYSIGLCIGMCLDSTPREEYTNILNKIVNLLNGNDKSILQEMEHIMNSASEKFDFETAAKYRDYINSVNYLLEKIKIVKFSKKNRNIALLEYLDNDIVKFFLIRGNKVLFSDKYTLKNFDLETLKSILKNNILFYFNNKDVPIEIGKEEIDESQIIYTYLKSNSNNCKHIMIPKEWLSVPNNDMNIYNILNKLLPSIKNDTY</sequence>
<dbReference type="InterPro" id="IPR001943">
    <property type="entry name" value="UVR_dom"/>
</dbReference>
<dbReference type="GO" id="GO:0009380">
    <property type="term" value="C:excinuclease repair complex"/>
    <property type="evidence" value="ECO:0007669"/>
    <property type="project" value="TreeGrafter"/>
</dbReference>
<evidence type="ECO:0000259" key="7">
    <source>
        <dbReference type="PROSITE" id="PS50164"/>
    </source>
</evidence>
<keyword evidence="4" id="KW-0267">Excision nuclease</keyword>
<keyword evidence="2" id="KW-0227">DNA damage</keyword>
<dbReference type="InterPro" id="IPR035901">
    <property type="entry name" value="GIY-YIG_endonuc_sf"/>
</dbReference>
<gene>
    <name evidence="8" type="primary">uvrC_2</name>
    <name evidence="8" type="ORF">CLBCK_16700</name>
</gene>